<sequence>MKRLCVSPRIREKKREGRRELFKQKTR</sequence>
<feature type="non-terminal residue" evidence="2">
    <location>
        <position position="27"/>
    </location>
</feature>
<evidence type="ECO:0000313" key="3">
    <source>
        <dbReference type="Proteomes" id="UP000234681"/>
    </source>
</evidence>
<dbReference type="EMBL" id="CH473990">
    <property type="protein sequence ID" value="EDL78762.1"/>
    <property type="molecule type" value="Genomic_DNA"/>
</dbReference>
<name>A6JM85_RAT</name>
<proteinExistence type="predicted"/>
<feature type="compositionally biased region" description="Basic and acidic residues" evidence="1">
    <location>
        <begin position="9"/>
        <end position="27"/>
    </location>
</feature>
<dbReference type="Proteomes" id="UP000234681">
    <property type="component" value="Chromosome 17"/>
</dbReference>
<protein>
    <submittedName>
        <fullName evidence="2">RCG55771</fullName>
    </submittedName>
</protein>
<reference evidence="3" key="1">
    <citation type="submission" date="2005-09" db="EMBL/GenBank/DDBJ databases">
        <authorList>
            <person name="Mural R.J."/>
            <person name="Li P.W."/>
            <person name="Adams M.D."/>
            <person name="Amanatides P.G."/>
            <person name="Baden-Tillson H."/>
            <person name="Barnstead M."/>
            <person name="Chin S.H."/>
            <person name="Dew I."/>
            <person name="Evans C.A."/>
            <person name="Ferriera S."/>
            <person name="Flanigan M."/>
            <person name="Fosler C."/>
            <person name="Glodek A."/>
            <person name="Gu Z."/>
            <person name="Holt R.A."/>
            <person name="Jennings D."/>
            <person name="Kraft C.L."/>
            <person name="Lu F."/>
            <person name="Nguyen T."/>
            <person name="Nusskern D.R."/>
            <person name="Pfannkoch C.M."/>
            <person name="Sitter C."/>
            <person name="Sutton G.G."/>
            <person name="Venter J.C."/>
            <person name="Wang Z."/>
            <person name="Woodage T."/>
            <person name="Zheng X.H."/>
            <person name="Zhong F."/>
        </authorList>
    </citation>
    <scope>NUCLEOTIDE SEQUENCE [LARGE SCALE GENOMIC DNA]</scope>
    <source>
        <strain>BN</strain>
        <strain evidence="3">Sprague-Dawley</strain>
    </source>
</reference>
<evidence type="ECO:0000313" key="2">
    <source>
        <dbReference type="EMBL" id="EDL78762.1"/>
    </source>
</evidence>
<accession>A6JM85</accession>
<dbReference type="AlphaFoldDB" id="A6JM85"/>
<organism evidence="2 3">
    <name type="scientific">Rattus norvegicus</name>
    <name type="common">Rat</name>
    <dbReference type="NCBI Taxonomy" id="10116"/>
    <lineage>
        <taxon>Eukaryota</taxon>
        <taxon>Metazoa</taxon>
        <taxon>Chordata</taxon>
        <taxon>Craniata</taxon>
        <taxon>Vertebrata</taxon>
        <taxon>Euteleostomi</taxon>
        <taxon>Mammalia</taxon>
        <taxon>Eutheria</taxon>
        <taxon>Euarchontoglires</taxon>
        <taxon>Glires</taxon>
        <taxon>Rodentia</taxon>
        <taxon>Myomorpha</taxon>
        <taxon>Muroidea</taxon>
        <taxon>Muridae</taxon>
        <taxon>Murinae</taxon>
        <taxon>Rattus</taxon>
    </lineage>
</organism>
<gene>
    <name evidence="2" type="ORF">rCG_55771</name>
</gene>
<evidence type="ECO:0000256" key="1">
    <source>
        <dbReference type="SAM" id="MobiDB-lite"/>
    </source>
</evidence>
<feature type="region of interest" description="Disordered" evidence="1">
    <location>
        <begin position="1"/>
        <end position="27"/>
    </location>
</feature>